<proteinExistence type="predicted"/>
<feature type="compositionally biased region" description="Basic and acidic residues" evidence="2">
    <location>
        <begin position="138"/>
        <end position="147"/>
    </location>
</feature>
<evidence type="ECO:0000256" key="2">
    <source>
        <dbReference type="SAM" id="MobiDB-lite"/>
    </source>
</evidence>
<dbReference type="InterPro" id="IPR013169">
    <property type="entry name" value="mRNA_splic_Cwf18-like"/>
</dbReference>
<dbReference type="EMBL" id="GDJX01021367">
    <property type="protein sequence ID" value="JAT46569.1"/>
    <property type="molecule type" value="Transcribed_RNA"/>
</dbReference>
<reference evidence="3" key="1">
    <citation type="submission" date="2015-07" db="EMBL/GenBank/DDBJ databases">
        <title>Transcriptome Assembly of Anthurium amnicola.</title>
        <authorList>
            <person name="Suzuki J."/>
        </authorList>
    </citation>
    <scope>NUCLEOTIDE SEQUENCE</scope>
</reference>
<dbReference type="PANTHER" id="PTHR31551:SF1">
    <property type="entry name" value="COILED-COIL DOMAIN-CONTAINING PROTEIN 12"/>
    <property type="match status" value="1"/>
</dbReference>
<protein>
    <submittedName>
        <fullName evidence="3">Coiled-coil domain-containing protein 12</fullName>
    </submittedName>
</protein>
<feature type="non-terminal residue" evidence="3">
    <location>
        <position position="1"/>
    </location>
</feature>
<evidence type="ECO:0000313" key="3">
    <source>
        <dbReference type="EMBL" id="JAT46569.1"/>
    </source>
</evidence>
<dbReference type="PANTHER" id="PTHR31551">
    <property type="entry name" value="PRE-MRNA-SPLICING FACTOR CWF18"/>
    <property type="match status" value="1"/>
</dbReference>
<name>A0A1D1XW20_9ARAE</name>
<feature type="region of interest" description="Disordered" evidence="2">
    <location>
        <begin position="125"/>
        <end position="147"/>
    </location>
</feature>
<dbReference type="Pfam" id="PF08315">
    <property type="entry name" value="cwf18"/>
    <property type="match status" value="1"/>
</dbReference>
<feature type="region of interest" description="Disordered" evidence="2">
    <location>
        <begin position="52"/>
        <end position="102"/>
    </location>
</feature>
<keyword evidence="1" id="KW-0175">Coiled coil</keyword>
<gene>
    <name evidence="3" type="primary">Ccdc12_4</name>
    <name evidence="3" type="ORF">g.25295</name>
</gene>
<dbReference type="GO" id="GO:0071014">
    <property type="term" value="C:post-mRNA release spliceosomal complex"/>
    <property type="evidence" value="ECO:0007669"/>
    <property type="project" value="TreeGrafter"/>
</dbReference>
<feature type="compositionally biased region" description="Polar residues" evidence="2">
    <location>
        <begin position="125"/>
        <end position="137"/>
    </location>
</feature>
<feature type="coiled-coil region" evidence="1">
    <location>
        <begin position="205"/>
        <end position="240"/>
    </location>
</feature>
<dbReference type="AlphaFoldDB" id="A0A1D1XW20"/>
<organism evidence="3">
    <name type="scientific">Anthurium amnicola</name>
    <dbReference type="NCBI Taxonomy" id="1678845"/>
    <lineage>
        <taxon>Eukaryota</taxon>
        <taxon>Viridiplantae</taxon>
        <taxon>Streptophyta</taxon>
        <taxon>Embryophyta</taxon>
        <taxon>Tracheophyta</taxon>
        <taxon>Spermatophyta</taxon>
        <taxon>Magnoliopsida</taxon>
        <taxon>Liliopsida</taxon>
        <taxon>Araceae</taxon>
        <taxon>Pothoideae</taxon>
        <taxon>Potheae</taxon>
        <taxon>Anthurium</taxon>
    </lineage>
</organism>
<accession>A0A1D1XW20</accession>
<dbReference type="GO" id="GO:0005684">
    <property type="term" value="C:U2-type spliceosomal complex"/>
    <property type="evidence" value="ECO:0007669"/>
    <property type="project" value="TreeGrafter"/>
</dbReference>
<evidence type="ECO:0000256" key="1">
    <source>
        <dbReference type="SAM" id="Coils"/>
    </source>
</evidence>
<feature type="compositionally biased region" description="Basic and acidic residues" evidence="2">
    <location>
        <begin position="84"/>
        <end position="97"/>
    </location>
</feature>
<sequence length="246" mass="27461">PVSGIKGGGHPRDLFESLYWFRKIMGTEDESVEQATAARRERLRALRTAQELLSTPDENSAAAAAAAVDHAVKESGGEGGQLGDLRESDGKREHMVTDEDTVSQAVAARHERLRALKAAKEILSTPDNGSVQTGSDVKTSEDVEEEKMSVKFRNYLPRDKQLQEHKLAPPVLPKFEDPVAAVPAPEKIEDPFVNIAPKKPNWDLRRDVQKKLDKLERRTQKALYQLYLEQEAEREALENREAGAED</sequence>